<dbReference type="HOGENOM" id="CLU_1181342_0_0_1"/>
<dbReference type="OMA" id="MFWARVT"/>
<feature type="compositionally biased region" description="Acidic residues" evidence="1">
    <location>
        <begin position="202"/>
        <end position="213"/>
    </location>
</feature>
<dbReference type="CDD" id="cd20144">
    <property type="entry name" value="PWWP_NSD_rpt1"/>
    <property type="match status" value="1"/>
</dbReference>
<dbReference type="GeneID" id="20214133"/>
<sequence>MESASKLPLDTLTIPSLTPTHKPLKETFETLVKWSIGDMFWARVTGHPWWPCMIYKDPTNLLFTKMIRVNRGYHFHFFGNNSERGWVLEPSMIQFEGKEKFEEHRKEKLDQANRMVAKSVSEKITKIALQSFEIKPHRLEAWNEAVEEAARVFLMPVEERIKYVEEILSKNKTKDSPKKSKSKLTSTSLVGGVAMKRKHEDDVAEEVAGDGDANESNSEGIILHFSFFYVNISLI</sequence>
<keyword evidence="5" id="KW-1185">Reference proteome</keyword>
<dbReference type="EMBL" id="AMQM01001349">
    <property type="status" value="NOT_ANNOTATED_CDS"/>
    <property type="molecule type" value="Genomic_DNA"/>
</dbReference>
<evidence type="ECO:0000259" key="2">
    <source>
        <dbReference type="PROSITE" id="PS50812"/>
    </source>
</evidence>
<gene>
    <name evidence="4" type="primary">20214133</name>
    <name evidence="3" type="ORF">HELRODRAFT_67963</name>
</gene>
<reference evidence="3 5" key="2">
    <citation type="journal article" date="2013" name="Nature">
        <title>Insights into bilaterian evolution from three spiralian genomes.</title>
        <authorList>
            <person name="Simakov O."/>
            <person name="Marletaz F."/>
            <person name="Cho S.J."/>
            <person name="Edsinger-Gonzales E."/>
            <person name="Havlak P."/>
            <person name="Hellsten U."/>
            <person name="Kuo D.H."/>
            <person name="Larsson T."/>
            <person name="Lv J."/>
            <person name="Arendt D."/>
            <person name="Savage R."/>
            <person name="Osoegawa K."/>
            <person name="de Jong P."/>
            <person name="Grimwood J."/>
            <person name="Chapman J.A."/>
            <person name="Shapiro H."/>
            <person name="Aerts A."/>
            <person name="Otillar R.P."/>
            <person name="Terry A.Y."/>
            <person name="Boore J.L."/>
            <person name="Grigoriev I.V."/>
            <person name="Lindberg D.R."/>
            <person name="Seaver E.C."/>
            <person name="Weisblat D.A."/>
            <person name="Putnam N.H."/>
            <person name="Rokhsar D.S."/>
        </authorList>
    </citation>
    <scope>NUCLEOTIDE SEQUENCE</scope>
</reference>
<dbReference type="InterPro" id="IPR042778">
    <property type="entry name" value="ZCWPW1/ZCWPW2"/>
</dbReference>
<organism evidence="4 5">
    <name type="scientific">Helobdella robusta</name>
    <name type="common">Californian leech</name>
    <dbReference type="NCBI Taxonomy" id="6412"/>
    <lineage>
        <taxon>Eukaryota</taxon>
        <taxon>Metazoa</taxon>
        <taxon>Spiralia</taxon>
        <taxon>Lophotrochozoa</taxon>
        <taxon>Annelida</taxon>
        <taxon>Clitellata</taxon>
        <taxon>Hirudinea</taxon>
        <taxon>Rhynchobdellida</taxon>
        <taxon>Glossiphoniidae</taxon>
        <taxon>Helobdella</taxon>
    </lineage>
</organism>
<dbReference type="SUPFAM" id="SSF63748">
    <property type="entry name" value="Tudor/PWWP/MBT"/>
    <property type="match status" value="1"/>
</dbReference>
<dbReference type="AlphaFoldDB" id="T1FZ85"/>
<dbReference type="EMBL" id="KB097495">
    <property type="protein sequence ID" value="ESN96185.1"/>
    <property type="molecule type" value="Genomic_DNA"/>
</dbReference>
<evidence type="ECO:0000256" key="1">
    <source>
        <dbReference type="SAM" id="MobiDB-lite"/>
    </source>
</evidence>
<name>T1FZ85_HELRO</name>
<feature type="region of interest" description="Disordered" evidence="1">
    <location>
        <begin position="195"/>
        <end position="214"/>
    </location>
</feature>
<dbReference type="PANTHER" id="PTHR15999">
    <property type="entry name" value="ZINC FINGER CW-TYPE PWWP DOMAIN PROTEIN 1"/>
    <property type="match status" value="1"/>
</dbReference>
<proteinExistence type="predicted"/>
<reference evidence="4" key="3">
    <citation type="submission" date="2015-06" db="UniProtKB">
        <authorList>
            <consortium name="EnsemblMetazoa"/>
        </authorList>
    </citation>
    <scope>IDENTIFICATION</scope>
</reference>
<reference evidence="5" key="1">
    <citation type="submission" date="2012-12" db="EMBL/GenBank/DDBJ databases">
        <authorList>
            <person name="Hellsten U."/>
            <person name="Grimwood J."/>
            <person name="Chapman J.A."/>
            <person name="Shapiro H."/>
            <person name="Aerts A."/>
            <person name="Otillar R.P."/>
            <person name="Terry A.Y."/>
            <person name="Boore J.L."/>
            <person name="Simakov O."/>
            <person name="Marletaz F."/>
            <person name="Cho S.-J."/>
            <person name="Edsinger-Gonzales E."/>
            <person name="Havlak P."/>
            <person name="Kuo D.-H."/>
            <person name="Larsson T."/>
            <person name="Lv J."/>
            <person name="Arendt D."/>
            <person name="Savage R."/>
            <person name="Osoegawa K."/>
            <person name="de Jong P."/>
            <person name="Lindberg D.R."/>
            <person name="Seaver E.C."/>
            <person name="Weisblat D.A."/>
            <person name="Putnam N.H."/>
            <person name="Grigoriev I.V."/>
            <person name="Rokhsar D.S."/>
        </authorList>
    </citation>
    <scope>NUCLEOTIDE SEQUENCE</scope>
</reference>
<dbReference type="Proteomes" id="UP000015101">
    <property type="component" value="Unassembled WGS sequence"/>
</dbReference>
<dbReference type="RefSeq" id="XP_009025168.1">
    <property type="nucleotide sequence ID" value="XM_009026920.1"/>
</dbReference>
<dbReference type="EnsemblMetazoa" id="HelroT67963">
    <property type="protein sequence ID" value="HelroP67963"/>
    <property type="gene ID" value="HelroG67963"/>
</dbReference>
<accession>T1FZ85</accession>
<dbReference type="PANTHER" id="PTHR15999:SF2">
    <property type="entry name" value="ZINC FINGER CW-TYPE PWWP DOMAIN PROTEIN 1"/>
    <property type="match status" value="1"/>
</dbReference>
<dbReference type="InParanoid" id="T1FZ85"/>
<feature type="domain" description="PWWP" evidence="2">
    <location>
        <begin position="36"/>
        <end position="97"/>
    </location>
</feature>
<dbReference type="KEGG" id="hro:HELRODRAFT_67963"/>
<dbReference type="InterPro" id="IPR000313">
    <property type="entry name" value="PWWP_dom"/>
</dbReference>
<dbReference type="OrthoDB" id="422362at2759"/>
<evidence type="ECO:0000313" key="5">
    <source>
        <dbReference type="Proteomes" id="UP000015101"/>
    </source>
</evidence>
<dbReference type="CTD" id="20214133"/>
<dbReference type="STRING" id="6412.T1FZ85"/>
<dbReference type="Pfam" id="PF00855">
    <property type="entry name" value="PWWP"/>
    <property type="match status" value="1"/>
</dbReference>
<evidence type="ECO:0000313" key="4">
    <source>
        <dbReference type="EnsemblMetazoa" id="HelroP67963"/>
    </source>
</evidence>
<dbReference type="Gene3D" id="2.30.30.140">
    <property type="match status" value="1"/>
</dbReference>
<dbReference type="eggNOG" id="KOG1081">
    <property type="taxonomic scope" value="Eukaryota"/>
</dbReference>
<protein>
    <recommendedName>
        <fullName evidence="2">PWWP domain-containing protein</fullName>
    </recommendedName>
</protein>
<evidence type="ECO:0000313" key="3">
    <source>
        <dbReference type="EMBL" id="ESN96185.1"/>
    </source>
</evidence>
<dbReference type="PROSITE" id="PS50812">
    <property type="entry name" value="PWWP"/>
    <property type="match status" value="1"/>
</dbReference>